<dbReference type="PANTHER" id="PTHR22916:SF3">
    <property type="entry name" value="UDP-GLCNAC:BETAGAL BETA-1,3-N-ACETYLGLUCOSAMINYLTRANSFERASE-LIKE PROTEIN 1"/>
    <property type="match status" value="1"/>
</dbReference>
<reference evidence="2 3" key="1">
    <citation type="submission" date="2019-09" db="EMBL/GenBank/DDBJ databases">
        <authorList>
            <person name="Cremers G."/>
        </authorList>
    </citation>
    <scope>NUCLEOTIDE SEQUENCE [LARGE SCALE GENOMIC DNA]</scope>
    <source>
        <strain evidence="2">4A</strain>
    </source>
</reference>
<dbReference type="AlphaFoldDB" id="A0A5E6MFN6"/>
<feature type="domain" description="Glycosyltransferase 2-like" evidence="1">
    <location>
        <begin position="344"/>
        <end position="439"/>
    </location>
</feature>
<dbReference type="SUPFAM" id="SSF53448">
    <property type="entry name" value="Nucleotide-diphospho-sugar transferases"/>
    <property type="match status" value="1"/>
</dbReference>
<dbReference type="Gene3D" id="3.90.550.10">
    <property type="entry name" value="Spore Coat Polysaccharide Biosynthesis Protein SpsA, Chain A"/>
    <property type="match status" value="1"/>
</dbReference>
<accession>A0A5E6MFN6</accession>
<dbReference type="Pfam" id="PF00535">
    <property type="entry name" value="Glycos_transf_2"/>
    <property type="match status" value="1"/>
</dbReference>
<evidence type="ECO:0000259" key="1">
    <source>
        <dbReference type="Pfam" id="PF00535"/>
    </source>
</evidence>
<dbReference type="PANTHER" id="PTHR22916">
    <property type="entry name" value="GLYCOSYLTRANSFERASE"/>
    <property type="match status" value="1"/>
</dbReference>
<feature type="non-terminal residue" evidence="2">
    <location>
        <position position="440"/>
    </location>
</feature>
<proteinExistence type="predicted"/>
<dbReference type="Proteomes" id="UP000334923">
    <property type="component" value="Unassembled WGS sequence"/>
</dbReference>
<evidence type="ECO:0000313" key="2">
    <source>
        <dbReference type="EMBL" id="VVM08318.1"/>
    </source>
</evidence>
<name>A0A5E6MFN6_9BACT</name>
<dbReference type="EMBL" id="CABFVA020000130">
    <property type="protein sequence ID" value="VVM08318.1"/>
    <property type="molecule type" value="Genomic_DNA"/>
</dbReference>
<keyword evidence="3" id="KW-1185">Reference proteome</keyword>
<protein>
    <submittedName>
        <fullName evidence="2">Partial O-antigen biosynthesis protein</fullName>
    </submittedName>
</protein>
<organism evidence="2 3">
    <name type="scientific">Methylacidimicrobium tartarophylax</name>
    <dbReference type="NCBI Taxonomy" id="1041768"/>
    <lineage>
        <taxon>Bacteria</taxon>
        <taxon>Pseudomonadati</taxon>
        <taxon>Verrucomicrobiota</taxon>
        <taxon>Methylacidimicrobium</taxon>
    </lineage>
</organism>
<gene>
    <name evidence="2" type="primary">rfbC</name>
    <name evidence="2" type="ORF">MAMT_02276</name>
</gene>
<dbReference type="InterPro" id="IPR001173">
    <property type="entry name" value="Glyco_trans_2-like"/>
</dbReference>
<sequence length="440" mass="49569">MTIAVVSPASGEEERRLIEEARSQSWKKKEILVAGFGEAGSGGSESEGLRRIPVGKGMDLRETLGRGARGEWIQWLQAGERLSPSKIEEQLWEIGKRPGPDLFCSPYRLGAAQDAWILDPREEPLSYVARLGRDFPFVAPLLWSARALRSFLRDRERRLALLRIVLHGEAGAACPDRTSEPTRAEWMATLSWALLLASAAPSASAERERLYRLLRGMRPVLTHDMAMRLGAWDLLEEVAPKKGLAGAVGRVGGPAAALRMESAMQQLRRAESAFRRRRRQLLHRVGLRKQPIPACREETEWLAYGSMESEAYAGWIAAYQRLDGADREAIRREIERFPRRPLLSIVTPVFNSPAKWLQRAIDSVQKQLYPEWELCLADDASSAAHIRSLLEENQKKDRRIRVTYRDKNGGISAASNSALERARGEWIVLLDHDDELPEEA</sequence>
<dbReference type="InterPro" id="IPR029044">
    <property type="entry name" value="Nucleotide-diphossugar_trans"/>
</dbReference>
<evidence type="ECO:0000313" key="3">
    <source>
        <dbReference type="Proteomes" id="UP000334923"/>
    </source>
</evidence>
<dbReference type="GO" id="GO:0016758">
    <property type="term" value="F:hexosyltransferase activity"/>
    <property type="evidence" value="ECO:0007669"/>
    <property type="project" value="UniProtKB-ARBA"/>
</dbReference>